<keyword evidence="2" id="KW-1185">Reference proteome</keyword>
<keyword evidence="1" id="KW-0418">Kinase</keyword>
<dbReference type="STRING" id="442341.SAMN04487959_10285"/>
<dbReference type="Pfam" id="PF13671">
    <property type="entry name" value="AAA_33"/>
    <property type="match status" value="1"/>
</dbReference>
<dbReference type="Gene3D" id="3.40.50.300">
    <property type="entry name" value="P-loop containing nucleotide triphosphate hydrolases"/>
    <property type="match status" value="1"/>
</dbReference>
<keyword evidence="1" id="KW-0808">Transferase</keyword>
<dbReference type="RefSeq" id="WP_092843213.1">
    <property type="nucleotide sequence ID" value="NZ_FOPY01000002.1"/>
</dbReference>
<evidence type="ECO:0000313" key="1">
    <source>
        <dbReference type="EMBL" id="SFH27867.1"/>
    </source>
</evidence>
<dbReference type="PANTHER" id="PTHR13308">
    <property type="entry name" value="NEDD4-BINDING PROTEIN 2-LIKE 1"/>
    <property type="match status" value="1"/>
</dbReference>
<protein>
    <submittedName>
        <fullName evidence="1">Predicted kinase</fullName>
    </submittedName>
</protein>
<dbReference type="GO" id="GO:0016301">
    <property type="term" value="F:kinase activity"/>
    <property type="evidence" value="ECO:0007669"/>
    <property type="project" value="UniProtKB-KW"/>
</dbReference>
<accession>A0A1I2YQJ2</accession>
<dbReference type="InterPro" id="IPR026302">
    <property type="entry name" value="NEDD4-bd_p2"/>
</dbReference>
<reference evidence="1 2" key="1">
    <citation type="submission" date="2016-10" db="EMBL/GenBank/DDBJ databases">
        <authorList>
            <person name="de Groot N.N."/>
        </authorList>
    </citation>
    <scope>NUCLEOTIDE SEQUENCE [LARGE SCALE GENOMIC DNA]</scope>
    <source>
        <strain evidence="1 2">CGMCC 1.6848</strain>
    </source>
</reference>
<evidence type="ECO:0000313" key="2">
    <source>
        <dbReference type="Proteomes" id="UP000199040"/>
    </source>
</evidence>
<dbReference type="SUPFAM" id="SSF52540">
    <property type="entry name" value="P-loop containing nucleoside triphosphate hydrolases"/>
    <property type="match status" value="1"/>
</dbReference>
<dbReference type="PANTHER" id="PTHR13308:SF5">
    <property type="entry name" value="NEDD4-BINDING PROTEIN 2-LIKE 1"/>
    <property type="match status" value="1"/>
</dbReference>
<dbReference type="Proteomes" id="UP000199040">
    <property type="component" value="Unassembled WGS sequence"/>
</dbReference>
<sequence length="129" mass="14841">MPNLYLVRGLPGAGKTSLARSIVDPSRVFAADDYFYDNEGNYHFDADRLWPAHRHCQLAVAKAMENGEDIAVANTFTRTREMKPYMKLAEAHGYRVFSLIVENRHGSSSLHDVPEEDIERMRQRFNVRL</sequence>
<gene>
    <name evidence="1" type="ORF">SAMN04487959_10285</name>
</gene>
<name>A0A1I2YQJ2_9GAMM</name>
<dbReference type="AlphaFoldDB" id="A0A1I2YQJ2"/>
<proteinExistence type="predicted"/>
<dbReference type="InterPro" id="IPR027417">
    <property type="entry name" value="P-loop_NTPase"/>
</dbReference>
<dbReference type="EMBL" id="FOPY01000002">
    <property type="protein sequence ID" value="SFH27867.1"/>
    <property type="molecule type" value="Genomic_DNA"/>
</dbReference>
<organism evidence="1 2">
    <name type="scientific">Modicisalibacter xianhensis</name>
    <dbReference type="NCBI Taxonomy" id="442341"/>
    <lineage>
        <taxon>Bacteria</taxon>
        <taxon>Pseudomonadati</taxon>
        <taxon>Pseudomonadota</taxon>
        <taxon>Gammaproteobacteria</taxon>
        <taxon>Oceanospirillales</taxon>
        <taxon>Halomonadaceae</taxon>
        <taxon>Modicisalibacter</taxon>
    </lineage>
</organism>